<reference evidence="3" key="1">
    <citation type="submission" date="2020-10" db="EMBL/GenBank/DDBJ databases">
        <authorList>
            <person name="Gilroy R."/>
        </authorList>
    </citation>
    <scope>NUCLEOTIDE SEQUENCE</scope>
    <source>
        <strain evidence="3">ChiHjej13B12-12457</strain>
    </source>
</reference>
<accession>A0A9D1J6X1</accession>
<gene>
    <name evidence="3" type="ORF">IAC94_06130</name>
</gene>
<evidence type="ECO:0000313" key="3">
    <source>
        <dbReference type="EMBL" id="HIR63082.1"/>
    </source>
</evidence>
<dbReference type="EMBL" id="DVHI01000074">
    <property type="protein sequence ID" value="HIR63082.1"/>
    <property type="molecule type" value="Genomic_DNA"/>
</dbReference>
<protein>
    <submittedName>
        <fullName evidence="3">Heavy-metal-associated domain-containing protein</fullName>
    </submittedName>
</protein>
<sequence length="90" mass="10219">MLSFFAVTSYAQKKKAPLQEVVFSVNLHCENCVKKVQENIPFEKGVKDLKISLDDKTVWVKYDPGKTTREKLAAAIEKLGYEVLGEVKQE</sequence>
<dbReference type="PROSITE" id="PS01047">
    <property type="entry name" value="HMA_1"/>
    <property type="match status" value="1"/>
</dbReference>
<dbReference type="Proteomes" id="UP000886744">
    <property type="component" value="Unassembled WGS sequence"/>
</dbReference>
<dbReference type="PROSITE" id="PS50846">
    <property type="entry name" value="HMA_2"/>
    <property type="match status" value="1"/>
</dbReference>
<proteinExistence type="predicted"/>
<feature type="domain" description="HMA" evidence="2">
    <location>
        <begin position="18"/>
        <end position="84"/>
    </location>
</feature>
<dbReference type="GO" id="GO:0046872">
    <property type="term" value="F:metal ion binding"/>
    <property type="evidence" value="ECO:0007669"/>
    <property type="project" value="UniProtKB-KW"/>
</dbReference>
<reference evidence="3" key="2">
    <citation type="journal article" date="2021" name="PeerJ">
        <title>Extensive microbial diversity within the chicken gut microbiome revealed by metagenomics and culture.</title>
        <authorList>
            <person name="Gilroy R."/>
            <person name="Ravi A."/>
            <person name="Getino M."/>
            <person name="Pursley I."/>
            <person name="Horton D.L."/>
            <person name="Alikhan N.F."/>
            <person name="Baker D."/>
            <person name="Gharbi K."/>
            <person name="Hall N."/>
            <person name="Watson M."/>
            <person name="Adriaenssens E.M."/>
            <person name="Foster-Nyarko E."/>
            <person name="Jarju S."/>
            <person name="Secka A."/>
            <person name="Antonio M."/>
            <person name="Oren A."/>
            <person name="Chaudhuri R.R."/>
            <person name="La Ragione R."/>
            <person name="Hildebrand F."/>
            <person name="Pallen M.J."/>
        </authorList>
    </citation>
    <scope>NUCLEOTIDE SEQUENCE</scope>
    <source>
        <strain evidence="3">ChiHjej13B12-12457</strain>
    </source>
</reference>
<dbReference type="InterPro" id="IPR017969">
    <property type="entry name" value="Heavy-metal-associated_CS"/>
</dbReference>
<dbReference type="InterPro" id="IPR006121">
    <property type="entry name" value="HMA_dom"/>
</dbReference>
<dbReference type="CDD" id="cd00371">
    <property type="entry name" value="HMA"/>
    <property type="match status" value="1"/>
</dbReference>
<dbReference type="Pfam" id="PF00403">
    <property type="entry name" value="HMA"/>
    <property type="match status" value="1"/>
</dbReference>
<keyword evidence="1" id="KW-0479">Metal-binding</keyword>
<dbReference type="AlphaFoldDB" id="A0A9D1J6X1"/>
<name>A0A9D1J6X1_9BACT</name>
<evidence type="ECO:0000313" key="4">
    <source>
        <dbReference type="Proteomes" id="UP000886744"/>
    </source>
</evidence>
<evidence type="ECO:0000259" key="2">
    <source>
        <dbReference type="PROSITE" id="PS50846"/>
    </source>
</evidence>
<dbReference type="InterPro" id="IPR036163">
    <property type="entry name" value="HMA_dom_sf"/>
</dbReference>
<organism evidence="3 4">
    <name type="scientific">Candidatus Coprenecus avistercoris</name>
    <dbReference type="NCBI Taxonomy" id="2840730"/>
    <lineage>
        <taxon>Bacteria</taxon>
        <taxon>Pseudomonadati</taxon>
        <taxon>Bacteroidota</taxon>
        <taxon>Bacteroidia</taxon>
        <taxon>Bacteroidales</taxon>
        <taxon>Rikenellaceae</taxon>
        <taxon>Rikenellaceae incertae sedis</taxon>
        <taxon>Candidatus Coprenecus</taxon>
    </lineage>
</organism>
<dbReference type="Gene3D" id="3.30.70.100">
    <property type="match status" value="1"/>
</dbReference>
<dbReference type="SUPFAM" id="SSF55008">
    <property type="entry name" value="HMA, heavy metal-associated domain"/>
    <property type="match status" value="1"/>
</dbReference>
<comment type="caution">
    <text evidence="3">The sequence shown here is derived from an EMBL/GenBank/DDBJ whole genome shotgun (WGS) entry which is preliminary data.</text>
</comment>
<evidence type="ECO:0000256" key="1">
    <source>
        <dbReference type="ARBA" id="ARBA00022723"/>
    </source>
</evidence>